<evidence type="ECO:0000313" key="3">
    <source>
        <dbReference type="EMBL" id="CAK0896259.1"/>
    </source>
</evidence>
<keyword evidence="2" id="KW-1133">Transmembrane helix</keyword>
<dbReference type="Proteomes" id="UP001189429">
    <property type="component" value="Unassembled WGS sequence"/>
</dbReference>
<organism evidence="3 4">
    <name type="scientific">Prorocentrum cordatum</name>
    <dbReference type="NCBI Taxonomy" id="2364126"/>
    <lineage>
        <taxon>Eukaryota</taxon>
        <taxon>Sar</taxon>
        <taxon>Alveolata</taxon>
        <taxon>Dinophyceae</taxon>
        <taxon>Prorocentrales</taxon>
        <taxon>Prorocentraceae</taxon>
        <taxon>Prorocentrum</taxon>
    </lineage>
</organism>
<sequence>MNLGPRPVARLCPGRRLRCCCTPLARAGPELRPGSEGARLPDLPSLASGGTRSEGGSGMAQKRPTAREVFWGMVREKQRPFADSSNADEESHEGANDSSMLKRDSISHEVMLLAVQFWLFAGPVLLALACLAAWHVGEPVAGLPRRIFEDFFGPFGGVYEMRGPPLMSRARFEQPENVVHRALFRDDSAIGWSQDVGIWVWNWGARSLWQGGIFSRIVAVTLAACFWAPWLVAFASIPQLSFLAAPSLMPAAVKGAYLRRFPACLLTLDQLIAAHKQYGRQLPEVYQAEVESYNSKLERYDTQAEADGDPATIETGEVNGASRRRHPGQ</sequence>
<evidence type="ECO:0000256" key="1">
    <source>
        <dbReference type="SAM" id="MobiDB-lite"/>
    </source>
</evidence>
<reference evidence="3" key="1">
    <citation type="submission" date="2023-10" db="EMBL/GenBank/DDBJ databases">
        <authorList>
            <person name="Chen Y."/>
            <person name="Shah S."/>
            <person name="Dougan E. K."/>
            <person name="Thang M."/>
            <person name="Chan C."/>
        </authorList>
    </citation>
    <scope>NUCLEOTIDE SEQUENCE [LARGE SCALE GENOMIC DNA]</scope>
</reference>
<feature type="transmembrane region" description="Helical" evidence="2">
    <location>
        <begin position="110"/>
        <end position="134"/>
    </location>
</feature>
<dbReference type="EMBL" id="CAUYUJ010020165">
    <property type="protein sequence ID" value="CAK0896259.1"/>
    <property type="molecule type" value="Genomic_DNA"/>
</dbReference>
<feature type="region of interest" description="Disordered" evidence="1">
    <location>
        <begin position="80"/>
        <end position="100"/>
    </location>
</feature>
<protein>
    <submittedName>
        <fullName evidence="3">Uncharacterized protein</fullName>
    </submittedName>
</protein>
<feature type="region of interest" description="Disordered" evidence="1">
    <location>
        <begin position="301"/>
        <end position="329"/>
    </location>
</feature>
<comment type="caution">
    <text evidence="3">The sequence shown here is derived from an EMBL/GenBank/DDBJ whole genome shotgun (WGS) entry which is preliminary data.</text>
</comment>
<gene>
    <name evidence="3" type="ORF">PCOR1329_LOCUS74778</name>
</gene>
<keyword evidence="4" id="KW-1185">Reference proteome</keyword>
<feature type="region of interest" description="Disordered" evidence="1">
    <location>
        <begin position="30"/>
        <end position="63"/>
    </location>
</feature>
<evidence type="ECO:0000256" key="2">
    <source>
        <dbReference type="SAM" id="Phobius"/>
    </source>
</evidence>
<keyword evidence="2" id="KW-0812">Transmembrane</keyword>
<accession>A0ABN9X9S7</accession>
<keyword evidence="2" id="KW-0472">Membrane</keyword>
<evidence type="ECO:0000313" key="4">
    <source>
        <dbReference type="Proteomes" id="UP001189429"/>
    </source>
</evidence>
<name>A0ABN9X9S7_9DINO</name>
<feature type="transmembrane region" description="Helical" evidence="2">
    <location>
        <begin position="213"/>
        <end position="237"/>
    </location>
</feature>
<proteinExistence type="predicted"/>